<dbReference type="SUPFAM" id="SSF53756">
    <property type="entry name" value="UDP-Glycosyltransferase/glycogen phosphorylase"/>
    <property type="match status" value="1"/>
</dbReference>
<keyword evidence="2" id="KW-1185">Reference proteome</keyword>
<dbReference type="OrthoDB" id="9768685at2"/>
<sequence>MKVLHICYSDGGGAGTAAVRLHKGLLQIGIESKMLVLNKKNRDENDIYEFPKKNIIFLLFIRVLKKIGFPQTLEHKNDNDYRNFSGHFEFFSFAKTSFSDLVNHHLVRDSDIINLHWVPNFVDYSSFFKTLKKPIVWTQHDMNAFQGGFHYKEDNLRNEHLKEIDHEQYECKRTGLSYLEDKDMVVVSPSKWMYNEASCSENLGRFKHVLIPNGIDQSIFKYTENHSIKQKMGLSEGKITVLFVSETVKSIRKGFNFIIELVNDPEITSKFEFIAVGNINMNQKLANIKYLGSINSQHDISAIYSAADIYLLPSREDNLPNVMLESLAVGTPVVGFNIGGLKDLIRNGVNGVLATEISLKGLRDALLSCAYNLKSFDRRQISKDIGKKYNLIVQANAYKAIYKEIIW</sequence>
<dbReference type="AlphaFoldDB" id="A0A369PUI3"/>
<proteinExistence type="predicted"/>
<name>A0A369PUI3_9SPHI</name>
<dbReference type="RefSeq" id="WP_115404955.1">
    <property type="nucleotide sequence ID" value="NZ_QPKV01000015.1"/>
</dbReference>
<dbReference type="Proteomes" id="UP000253961">
    <property type="component" value="Unassembled WGS sequence"/>
</dbReference>
<reference evidence="1 2" key="1">
    <citation type="submission" date="2018-07" db="EMBL/GenBank/DDBJ databases">
        <title>Pedobacter sp. nov., isolated from soil.</title>
        <authorList>
            <person name="Zhou L.Y."/>
            <person name="Du Z.J."/>
        </authorList>
    </citation>
    <scope>NUCLEOTIDE SEQUENCE [LARGE SCALE GENOMIC DNA]</scope>
    <source>
        <strain evidence="1 2">JDX94</strain>
    </source>
</reference>
<evidence type="ECO:0000313" key="1">
    <source>
        <dbReference type="EMBL" id="RDC54296.1"/>
    </source>
</evidence>
<gene>
    <name evidence="1" type="ORF">DU508_22680</name>
</gene>
<evidence type="ECO:0000313" key="2">
    <source>
        <dbReference type="Proteomes" id="UP000253961"/>
    </source>
</evidence>
<protein>
    <submittedName>
        <fullName evidence="1">Glycosyltransferase</fullName>
    </submittedName>
</protein>
<accession>A0A369PUI3</accession>
<dbReference type="Gene3D" id="3.40.50.2000">
    <property type="entry name" value="Glycogen Phosphorylase B"/>
    <property type="match status" value="2"/>
</dbReference>
<organism evidence="1 2">
    <name type="scientific">Pedobacter chinensis</name>
    <dbReference type="NCBI Taxonomy" id="2282421"/>
    <lineage>
        <taxon>Bacteria</taxon>
        <taxon>Pseudomonadati</taxon>
        <taxon>Bacteroidota</taxon>
        <taxon>Sphingobacteriia</taxon>
        <taxon>Sphingobacteriales</taxon>
        <taxon>Sphingobacteriaceae</taxon>
        <taxon>Pedobacter</taxon>
    </lineage>
</organism>
<comment type="caution">
    <text evidence="1">The sequence shown here is derived from an EMBL/GenBank/DDBJ whole genome shotgun (WGS) entry which is preliminary data.</text>
</comment>
<dbReference type="PANTHER" id="PTHR12526">
    <property type="entry name" value="GLYCOSYLTRANSFERASE"/>
    <property type="match status" value="1"/>
</dbReference>
<dbReference type="GO" id="GO:0016740">
    <property type="term" value="F:transferase activity"/>
    <property type="evidence" value="ECO:0007669"/>
    <property type="project" value="UniProtKB-KW"/>
</dbReference>
<dbReference type="EMBL" id="QPKV01000015">
    <property type="protein sequence ID" value="RDC54296.1"/>
    <property type="molecule type" value="Genomic_DNA"/>
</dbReference>
<keyword evidence="1" id="KW-0808">Transferase</keyword>
<dbReference type="Pfam" id="PF13692">
    <property type="entry name" value="Glyco_trans_1_4"/>
    <property type="match status" value="1"/>
</dbReference>